<organism evidence="2 3">
    <name type="scientific">Pseudoalteromonas porphyrae</name>
    <dbReference type="NCBI Taxonomy" id="187330"/>
    <lineage>
        <taxon>Bacteria</taxon>
        <taxon>Pseudomonadati</taxon>
        <taxon>Pseudomonadota</taxon>
        <taxon>Gammaproteobacteria</taxon>
        <taxon>Alteromonadales</taxon>
        <taxon>Pseudoalteromonadaceae</taxon>
        <taxon>Pseudoalteromonas</taxon>
    </lineage>
</organism>
<dbReference type="EMBL" id="LHPH01000018">
    <property type="protein sequence ID" value="KPH61407.1"/>
    <property type="molecule type" value="Genomic_DNA"/>
</dbReference>
<evidence type="ECO:0000313" key="2">
    <source>
        <dbReference type="EMBL" id="KPH61407.1"/>
    </source>
</evidence>
<keyword evidence="1" id="KW-0472">Membrane</keyword>
<dbReference type="OrthoDB" id="7061905at2"/>
<dbReference type="RefSeq" id="WP_054455147.1">
    <property type="nucleotide sequence ID" value="NZ_LHPH01000018.1"/>
</dbReference>
<feature type="transmembrane region" description="Helical" evidence="1">
    <location>
        <begin position="46"/>
        <end position="66"/>
    </location>
</feature>
<protein>
    <recommendedName>
        <fullName evidence="4">DUF2982 domain-containing protein</fullName>
    </recommendedName>
</protein>
<comment type="caution">
    <text evidence="2">The sequence shown here is derived from an EMBL/GenBank/DDBJ whole genome shotgun (WGS) entry which is preliminary data.</text>
</comment>
<gene>
    <name evidence="2" type="ORF">ADS77_14965</name>
</gene>
<dbReference type="STRING" id="187330.AMS58_06955"/>
<evidence type="ECO:0008006" key="4">
    <source>
        <dbReference type="Google" id="ProtNLM"/>
    </source>
</evidence>
<evidence type="ECO:0000313" key="3">
    <source>
        <dbReference type="Proteomes" id="UP000037848"/>
    </source>
</evidence>
<feature type="transmembrane region" description="Helical" evidence="1">
    <location>
        <begin position="21"/>
        <end position="40"/>
    </location>
</feature>
<keyword evidence="3" id="KW-1185">Reference proteome</keyword>
<reference evidence="2 3" key="1">
    <citation type="submission" date="2015-08" db="EMBL/GenBank/DDBJ databases">
        <title>Draft Genome Sequence of Pseudoalteromonas porphyrae UCD-SED14.</title>
        <authorList>
            <person name="Coil D.A."/>
            <person name="Jospin G."/>
            <person name="Lee R.D."/>
            <person name="Eisen J.A."/>
        </authorList>
    </citation>
    <scope>NUCLEOTIDE SEQUENCE [LARGE SCALE GENOMIC DNA]</scope>
    <source>
        <strain evidence="2 3">UCD-SED14</strain>
    </source>
</reference>
<accession>A0A0N1EUS2</accession>
<name>A0A0N1EUS2_9GAMM</name>
<dbReference type="PATRIC" id="fig|187330.3.peg.1423"/>
<proteinExistence type="predicted"/>
<dbReference type="InterPro" id="IPR021367">
    <property type="entry name" value="DUF2982"/>
</dbReference>
<sequence>MVKLKSDPGILKLRAQGACHGIEILLVGAFGVIFIMLFNLLRPGEISIVEIFLISMSIAAVFVGFLKTQEPFYSLIMAEQYLRYEHKYGYWALTHANFNHAGIPKTDQTLEKLELNAVGIKLNDTDEFLLQLSPRIAGKLLIEQRHLFMQAVQKHCKNGNCPSEWLSEDNFYTSTNGRNFNGLIAMFANRMRHLQQLTGYDLLLPASVLDRNIWDFCQSLNTWKRNPRVFIESQLKAKSQNRC</sequence>
<keyword evidence="1" id="KW-1133">Transmembrane helix</keyword>
<keyword evidence="1" id="KW-0812">Transmembrane</keyword>
<dbReference type="Pfam" id="PF11201">
    <property type="entry name" value="DUF2982"/>
    <property type="match status" value="1"/>
</dbReference>
<evidence type="ECO:0000256" key="1">
    <source>
        <dbReference type="SAM" id="Phobius"/>
    </source>
</evidence>
<dbReference type="Proteomes" id="UP000037848">
    <property type="component" value="Unassembled WGS sequence"/>
</dbReference>
<dbReference type="AlphaFoldDB" id="A0A0N1EUS2"/>